<dbReference type="Pfam" id="PF00132">
    <property type="entry name" value="Hexapep"/>
    <property type="match status" value="2"/>
</dbReference>
<dbReference type="InterPro" id="IPR020019">
    <property type="entry name" value="AcTrfase_PglD-like"/>
</dbReference>
<evidence type="ECO:0000256" key="5">
    <source>
        <dbReference type="PIRSR" id="PIRSR620019-1"/>
    </source>
</evidence>
<dbReference type="EMBL" id="WBVQ01000001">
    <property type="protein sequence ID" value="KAB2817584.1"/>
    <property type="molecule type" value="Genomic_DNA"/>
</dbReference>
<sequence length="211" mass="21997">MFQAVLKDKPVYILGNSGHAWVVIDSMSVKPVGYLSMGVAEQNPYSLEYMGIETDVDLPVWSEDCQFVAGIGNNRVRRLAANAVRANGGVMTTVIDASARVSSSATISGGSYIGIGARINAFARIGEDCIINTNAIVEHECEVGDGSHIAPAAVLLGAVRVGAGTMIGANSVVKEGVRIGNDVQIGAGSVVLENVPDGETWVGNPARKLNK</sequence>
<dbReference type="InterPro" id="IPR041561">
    <property type="entry name" value="PglD_N"/>
</dbReference>
<accession>A0A6L3ZI80</accession>
<dbReference type="PANTHER" id="PTHR43300">
    <property type="entry name" value="ACETYLTRANSFERASE"/>
    <property type="match status" value="1"/>
</dbReference>
<dbReference type="AlphaFoldDB" id="A0A6L3ZI80"/>
<evidence type="ECO:0000259" key="7">
    <source>
        <dbReference type="Pfam" id="PF17836"/>
    </source>
</evidence>
<proteinExistence type="inferred from homology"/>
<feature type="binding site" evidence="6">
    <location>
        <position position="72"/>
    </location>
    <ligand>
        <name>substrate</name>
    </ligand>
</feature>
<keyword evidence="2 8" id="KW-0808">Transferase</keyword>
<dbReference type="OrthoDB" id="9801697at2"/>
<keyword evidence="4" id="KW-0012">Acyltransferase</keyword>
<evidence type="ECO:0000313" key="8">
    <source>
        <dbReference type="EMBL" id="KAB2817584.1"/>
    </source>
</evidence>
<organism evidence="8 9">
    <name type="scientific">Phaeocystidibacter marisrubri</name>
    <dbReference type="NCBI Taxonomy" id="1577780"/>
    <lineage>
        <taxon>Bacteria</taxon>
        <taxon>Pseudomonadati</taxon>
        <taxon>Bacteroidota</taxon>
        <taxon>Flavobacteriia</taxon>
        <taxon>Flavobacteriales</taxon>
        <taxon>Phaeocystidibacteraceae</taxon>
        <taxon>Phaeocystidibacter</taxon>
    </lineage>
</organism>
<reference evidence="8 9" key="1">
    <citation type="submission" date="2019-10" db="EMBL/GenBank/DDBJ databases">
        <title>Genome sequence of Phaeocystidibacter marisrubri JCM30614 (type strain).</title>
        <authorList>
            <person name="Bowman J.P."/>
        </authorList>
    </citation>
    <scope>NUCLEOTIDE SEQUENCE [LARGE SCALE GENOMIC DNA]</scope>
    <source>
        <strain evidence="8 9">JCM 30614</strain>
    </source>
</reference>
<dbReference type="GO" id="GO:0016746">
    <property type="term" value="F:acyltransferase activity"/>
    <property type="evidence" value="ECO:0007669"/>
    <property type="project" value="UniProtKB-KW"/>
</dbReference>
<comment type="similarity">
    <text evidence="1">Belongs to the transferase hexapeptide repeat family.</text>
</comment>
<evidence type="ECO:0000256" key="3">
    <source>
        <dbReference type="ARBA" id="ARBA00022737"/>
    </source>
</evidence>
<gene>
    <name evidence="8" type="ORF">F8C82_04065</name>
</gene>
<comment type="caution">
    <text evidence="8">The sequence shown here is derived from an EMBL/GenBank/DDBJ whole genome shotgun (WGS) entry which is preliminary data.</text>
</comment>
<keyword evidence="3" id="KW-0677">Repeat</keyword>
<dbReference type="InterPro" id="IPR018357">
    <property type="entry name" value="Hexapep_transf_CS"/>
</dbReference>
<feature type="binding site" evidence="6">
    <location>
        <position position="148"/>
    </location>
    <ligand>
        <name>acetyl-CoA</name>
        <dbReference type="ChEBI" id="CHEBI:57288"/>
    </ligand>
</feature>
<dbReference type="CDD" id="cd03360">
    <property type="entry name" value="LbH_AT_putative"/>
    <property type="match status" value="1"/>
</dbReference>
<evidence type="ECO:0000256" key="2">
    <source>
        <dbReference type="ARBA" id="ARBA00022679"/>
    </source>
</evidence>
<dbReference type="InterPro" id="IPR001451">
    <property type="entry name" value="Hexapep"/>
</dbReference>
<evidence type="ECO:0000256" key="4">
    <source>
        <dbReference type="ARBA" id="ARBA00023315"/>
    </source>
</evidence>
<feature type="active site" description="Proton acceptor" evidence="5">
    <location>
        <position position="139"/>
    </location>
</feature>
<dbReference type="PANTHER" id="PTHR43300:SF7">
    <property type="entry name" value="UDP-N-ACETYLBACILLOSAMINE N-ACETYLTRANSFERASE"/>
    <property type="match status" value="1"/>
</dbReference>
<evidence type="ECO:0000313" key="9">
    <source>
        <dbReference type="Proteomes" id="UP000484164"/>
    </source>
</evidence>
<dbReference type="Gene3D" id="2.160.10.10">
    <property type="entry name" value="Hexapeptide repeat proteins"/>
    <property type="match status" value="1"/>
</dbReference>
<dbReference type="SUPFAM" id="SSF51161">
    <property type="entry name" value="Trimeric LpxA-like enzymes"/>
    <property type="match status" value="1"/>
</dbReference>
<feature type="domain" description="PglD N-terminal" evidence="7">
    <location>
        <begin position="11"/>
        <end position="82"/>
    </location>
</feature>
<dbReference type="NCBIfam" id="TIGR03570">
    <property type="entry name" value="NeuD_NnaD"/>
    <property type="match status" value="1"/>
</dbReference>
<dbReference type="InterPro" id="IPR011004">
    <property type="entry name" value="Trimer_LpxA-like_sf"/>
</dbReference>
<evidence type="ECO:0000256" key="6">
    <source>
        <dbReference type="PIRSR" id="PIRSR620019-2"/>
    </source>
</evidence>
<dbReference type="PROSITE" id="PS00101">
    <property type="entry name" value="HEXAPEP_TRANSFERASES"/>
    <property type="match status" value="1"/>
</dbReference>
<dbReference type="InterPro" id="IPR050179">
    <property type="entry name" value="Trans_hexapeptide_repeat"/>
</dbReference>
<evidence type="ECO:0000256" key="1">
    <source>
        <dbReference type="ARBA" id="ARBA00007274"/>
    </source>
</evidence>
<dbReference type="Proteomes" id="UP000484164">
    <property type="component" value="Unassembled WGS sequence"/>
</dbReference>
<name>A0A6L3ZI80_9FLAO</name>
<protein>
    <submittedName>
        <fullName evidence="8">Acetyltransferase</fullName>
    </submittedName>
</protein>
<feature type="site" description="Increases basicity of active site His" evidence="5">
    <location>
        <position position="140"/>
    </location>
</feature>
<keyword evidence="9" id="KW-1185">Reference proteome</keyword>
<dbReference type="Pfam" id="PF17836">
    <property type="entry name" value="PglD_N"/>
    <property type="match status" value="1"/>
</dbReference>
<feature type="binding site" evidence="6">
    <location>
        <begin position="17"/>
        <end position="19"/>
    </location>
    <ligand>
        <name>substrate</name>
    </ligand>
</feature>
<dbReference type="Gene3D" id="3.40.50.20">
    <property type="match status" value="1"/>
</dbReference>